<feature type="region of interest" description="Disordered" evidence="1">
    <location>
        <begin position="93"/>
        <end position="112"/>
    </location>
</feature>
<dbReference type="OrthoDB" id="5599927at2759"/>
<evidence type="ECO:0000313" key="3">
    <source>
        <dbReference type="EMBL" id="PVV04309.1"/>
    </source>
</evidence>
<dbReference type="Proteomes" id="UP000245609">
    <property type="component" value="Unassembled WGS sequence"/>
</dbReference>
<name>A0A2T9ZIA2_9FUNG</name>
<evidence type="ECO:0000313" key="4">
    <source>
        <dbReference type="Proteomes" id="UP000245609"/>
    </source>
</evidence>
<evidence type="ECO:0000256" key="1">
    <source>
        <dbReference type="SAM" id="MobiDB-lite"/>
    </source>
</evidence>
<proteinExistence type="predicted"/>
<feature type="compositionally biased region" description="Basic and acidic residues" evidence="1">
    <location>
        <begin position="176"/>
        <end position="189"/>
    </location>
</feature>
<dbReference type="AlphaFoldDB" id="A0A2T9ZIA2"/>
<gene>
    <name evidence="3" type="ORF">BB560_001194</name>
</gene>
<evidence type="ECO:0000259" key="2">
    <source>
        <dbReference type="Pfam" id="PF13837"/>
    </source>
</evidence>
<dbReference type="InterPro" id="IPR044822">
    <property type="entry name" value="Myb_DNA-bind_4"/>
</dbReference>
<feature type="compositionally biased region" description="Polar residues" evidence="1">
    <location>
        <begin position="191"/>
        <end position="205"/>
    </location>
</feature>
<reference evidence="3 4" key="1">
    <citation type="journal article" date="2018" name="MBio">
        <title>Comparative Genomics Reveals the Core Gene Toolbox for the Fungus-Insect Symbiosis.</title>
        <authorList>
            <person name="Wang Y."/>
            <person name="Stata M."/>
            <person name="Wang W."/>
            <person name="Stajich J.E."/>
            <person name="White M.M."/>
            <person name="Moncalvo J.M."/>
        </authorList>
    </citation>
    <scope>NUCLEOTIDE SEQUENCE [LARGE SCALE GENOMIC DNA]</scope>
    <source>
        <strain evidence="3 4">SC-DP-2</strain>
    </source>
</reference>
<keyword evidence="4" id="KW-1185">Reference proteome</keyword>
<feature type="domain" description="Myb/SANT-like DNA-binding" evidence="2">
    <location>
        <begin position="329"/>
        <end position="405"/>
    </location>
</feature>
<sequence>MNVVHELNRPGSSEDNKYDPKDREKVDTTKCENLSTSIDNQEVKRLSPEKNTLNRTKTNKINMSTKYRISETTEAKEPRHGKEGNLIHKNKPLATLKGPCLSPKSTKQNESYKKGIQNVRSVEANKGSIEVFDDVKDSLLRKKTENEFYSLATGTDFRPVDAASERIRSYLQDTRDRTTDNPLYDERWKHNSYNSQGLSPKVTSKRSTNFVVPSAKNPMETAYLKNEEVLHGKRKLNDIPSLERRTQFDKQYLYKQPQTEFNKGYYEHKNEPEGYYKYNPPYKYRQEQQKQNISSPEDTKKVEFDASCAFPRNYNTSNKQLTPKFRRSRNWGREETTVLLRELFNIVKSMDPQKRDLALRSSSSFEIAASRLKESGYDRNSQACLVRWRNVLRIYKTQRREILDSGGDIYENPFAMEIETIFRNSTEQLAEYDEGERDDYEIPICLETKEENAFVDVQKKYTSVTKTQPTNPLQPDINVDPYLSRSIEIGFNQNMYRSSGPRDYFKRFTKDYKDTTGGYNRFYGPVNSPYDPDKMRNIKDNIFKKQFNVPEEGTRMVQPDSPYVQQPRREGDPKIPNLRDSLNISTTRSTRLLDTQEVSKQNRWFSFEARAADLERKLVDTKEIANRYYSLYHDLLYEVQYLKTVNDPVDNQGETHNKGSGSLEDDITTSFNIPIHFSSKKKRKT</sequence>
<feature type="region of interest" description="Disordered" evidence="1">
    <location>
        <begin position="176"/>
        <end position="205"/>
    </location>
</feature>
<feature type="region of interest" description="Disordered" evidence="1">
    <location>
        <begin position="1"/>
        <end position="28"/>
    </location>
</feature>
<accession>A0A2T9ZIA2</accession>
<protein>
    <recommendedName>
        <fullName evidence="2">Myb/SANT-like DNA-binding domain-containing protein</fullName>
    </recommendedName>
</protein>
<organism evidence="3 4">
    <name type="scientific">Smittium megazygosporum</name>
    <dbReference type="NCBI Taxonomy" id="133381"/>
    <lineage>
        <taxon>Eukaryota</taxon>
        <taxon>Fungi</taxon>
        <taxon>Fungi incertae sedis</taxon>
        <taxon>Zoopagomycota</taxon>
        <taxon>Kickxellomycotina</taxon>
        <taxon>Harpellomycetes</taxon>
        <taxon>Harpellales</taxon>
        <taxon>Legeriomycetaceae</taxon>
        <taxon>Smittium</taxon>
    </lineage>
</organism>
<dbReference type="EMBL" id="MBFS01000139">
    <property type="protein sequence ID" value="PVV04309.1"/>
    <property type="molecule type" value="Genomic_DNA"/>
</dbReference>
<dbReference type="Gene3D" id="1.10.10.60">
    <property type="entry name" value="Homeodomain-like"/>
    <property type="match status" value="1"/>
</dbReference>
<comment type="caution">
    <text evidence="3">The sequence shown here is derived from an EMBL/GenBank/DDBJ whole genome shotgun (WGS) entry which is preliminary data.</text>
</comment>
<feature type="region of interest" description="Disordered" evidence="1">
    <location>
        <begin position="554"/>
        <end position="577"/>
    </location>
</feature>
<dbReference type="Pfam" id="PF13837">
    <property type="entry name" value="Myb_DNA-bind_4"/>
    <property type="match status" value="1"/>
</dbReference>